<dbReference type="Pfam" id="PF01341">
    <property type="entry name" value="Glyco_hydro_6"/>
    <property type="match status" value="1"/>
</dbReference>
<dbReference type="InterPro" id="IPR001919">
    <property type="entry name" value="CBD2"/>
</dbReference>
<sequence>MHILGALPSMGTRSGPLARPINPEGHRHMQVSRRRRRLALTSVAVGALAATGLTFASANQALAEEGCEVDYNVVSSWNGGFQANVVITADEAINGWEVKWDFPSGTKVSSAWNVGWTQSGTGFTGKDVGWNASIAHGQSKEVFGFIGSGSSATPARFTVNGDVCNGPTTPTTPPTETPTDDPTGNPGGGDKVDNPYAGGAQVYVNPIWSVNAAAEPGGDAIADQPTGVWIDRTSAIYGNGSPTTGSMGLEDHLDEAVSQGADVIQVVIYNLPGRDCAALASNGELGATEIGKYKTEYIDPIVDIMGQAKYADLRIVNVIEVDSLPNLVTNVSPRATATDNCNTMKANGNYEDGISYAVSELGALGNTYNYLDVGHHGWIGWTNDDPQYDNFHASAAQYGDLIGMNGMTADDVHGFITNTANFSVLEEPYWEVNQNVGGKPINQNGDVKWVDWNAYNGEIDFATAFRQELISNGFNSDIGMLIDTSRNGWGGDYRPTGPSTSTNPITFVDESRIDQRYNKGNWCNQAGAGLGERPQANPEPGIDAYVWIKPPGESDGSSQLIDNDEGKGFDQMCDPDYGGNIRNGNNPSGARDNMPLSGHWSSEQFAELLQNAYPPVN</sequence>
<feature type="active site" evidence="8">
    <location>
        <position position="275"/>
    </location>
</feature>
<evidence type="ECO:0000313" key="12">
    <source>
        <dbReference type="EMBL" id="GAA2338748.1"/>
    </source>
</evidence>
<evidence type="ECO:0000256" key="10">
    <source>
        <dbReference type="SAM" id="MobiDB-lite"/>
    </source>
</evidence>
<organism evidence="12 13">
    <name type="scientific">Glycomyces rutgersensis</name>
    <dbReference type="NCBI Taxonomy" id="58115"/>
    <lineage>
        <taxon>Bacteria</taxon>
        <taxon>Bacillati</taxon>
        <taxon>Actinomycetota</taxon>
        <taxon>Actinomycetes</taxon>
        <taxon>Glycomycetales</taxon>
        <taxon>Glycomycetaceae</taxon>
        <taxon>Glycomyces</taxon>
    </lineage>
</organism>
<dbReference type="Gene3D" id="2.60.40.290">
    <property type="match status" value="1"/>
</dbReference>
<feature type="region of interest" description="Disordered" evidence="10">
    <location>
        <begin position="158"/>
        <end position="196"/>
    </location>
</feature>
<dbReference type="PIRSF" id="PIRSF001100">
    <property type="entry name" value="Beta_cellobiohydrolase"/>
    <property type="match status" value="1"/>
</dbReference>
<gene>
    <name evidence="12" type="ORF">GCM10010403_34020</name>
</gene>
<feature type="domain" description="CBM2" evidence="11">
    <location>
        <begin position="60"/>
        <end position="167"/>
    </location>
</feature>
<comment type="similarity">
    <text evidence="9">Belongs to the glycosyl hydrolase family 6.</text>
</comment>
<keyword evidence="13" id="KW-1185">Reference proteome</keyword>
<name>A0ABP5SXN0_9ACTN</name>
<dbReference type="InterPro" id="IPR036434">
    <property type="entry name" value="Beta_cellobiohydrolase_sf"/>
</dbReference>
<evidence type="ECO:0000256" key="5">
    <source>
        <dbReference type="ARBA" id="ARBA00023277"/>
    </source>
</evidence>
<dbReference type="InterPro" id="IPR016288">
    <property type="entry name" value="Beta_cellobiohydrolase"/>
</dbReference>
<feature type="region of interest" description="Disordered" evidence="10">
    <location>
        <begin position="1"/>
        <end position="28"/>
    </location>
</feature>
<keyword evidence="3 9" id="KW-0136">Cellulose degradation</keyword>
<evidence type="ECO:0000256" key="2">
    <source>
        <dbReference type="ARBA" id="ARBA00022801"/>
    </source>
</evidence>
<evidence type="ECO:0000256" key="4">
    <source>
        <dbReference type="ARBA" id="ARBA00023157"/>
    </source>
</evidence>
<keyword evidence="7 9" id="KW-0624">Polysaccharide degradation</keyword>
<evidence type="ECO:0000256" key="7">
    <source>
        <dbReference type="ARBA" id="ARBA00023326"/>
    </source>
</evidence>
<dbReference type="Gene3D" id="3.20.20.40">
    <property type="entry name" value="1, 4-beta cellobiohydrolase"/>
    <property type="match status" value="1"/>
</dbReference>
<feature type="region of interest" description="Disordered" evidence="10">
    <location>
        <begin position="575"/>
        <end position="598"/>
    </location>
</feature>
<evidence type="ECO:0000256" key="3">
    <source>
        <dbReference type="ARBA" id="ARBA00023001"/>
    </source>
</evidence>
<dbReference type="SMART" id="SM00637">
    <property type="entry name" value="CBD_II"/>
    <property type="match status" value="1"/>
</dbReference>
<keyword evidence="5 9" id="KW-0119">Carbohydrate metabolism</keyword>
<evidence type="ECO:0000256" key="8">
    <source>
        <dbReference type="PROSITE-ProRule" id="PRU10056"/>
    </source>
</evidence>
<keyword evidence="2 9" id="KW-0378">Hydrolase</keyword>
<comment type="caution">
    <text evidence="12">The sequence shown here is derived from an EMBL/GenBank/DDBJ whole genome shotgun (WGS) entry which is preliminary data.</text>
</comment>
<dbReference type="InterPro" id="IPR001524">
    <property type="entry name" value="Glyco_hydro_6_CS"/>
</dbReference>
<dbReference type="SUPFAM" id="SSF51989">
    <property type="entry name" value="Glycosyl hydrolases family 6, cellulases"/>
    <property type="match status" value="1"/>
</dbReference>
<reference evidence="13" key="1">
    <citation type="journal article" date="2019" name="Int. J. Syst. Evol. Microbiol.">
        <title>The Global Catalogue of Microorganisms (GCM) 10K type strain sequencing project: providing services to taxonomists for standard genome sequencing and annotation.</title>
        <authorList>
            <consortium name="The Broad Institute Genomics Platform"/>
            <consortium name="The Broad Institute Genome Sequencing Center for Infectious Disease"/>
            <person name="Wu L."/>
            <person name="Ma J."/>
        </authorList>
    </citation>
    <scope>NUCLEOTIDE SEQUENCE [LARGE SCALE GENOMIC DNA]</scope>
    <source>
        <strain evidence="13">JCM 6238</strain>
    </source>
</reference>
<dbReference type="PROSITE" id="PS00655">
    <property type="entry name" value="GLYCOSYL_HYDROL_F6_1"/>
    <property type="match status" value="1"/>
</dbReference>
<dbReference type="EC" id="3.2.1.-" evidence="9"/>
<protein>
    <recommendedName>
        <fullName evidence="9">Glucanase</fullName>
        <ecNumber evidence="9">3.2.1.-</ecNumber>
    </recommendedName>
</protein>
<evidence type="ECO:0000313" key="13">
    <source>
        <dbReference type="Proteomes" id="UP001501584"/>
    </source>
</evidence>
<dbReference type="PROSITE" id="PS51173">
    <property type="entry name" value="CBM2"/>
    <property type="match status" value="1"/>
</dbReference>
<dbReference type="SUPFAM" id="SSF49384">
    <property type="entry name" value="Carbohydrate-binding domain"/>
    <property type="match status" value="1"/>
</dbReference>
<evidence type="ECO:0000256" key="6">
    <source>
        <dbReference type="ARBA" id="ARBA00023295"/>
    </source>
</evidence>
<keyword evidence="1" id="KW-0732">Signal</keyword>
<dbReference type="EMBL" id="BAAASX010000005">
    <property type="protein sequence ID" value="GAA2338748.1"/>
    <property type="molecule type" value="Genomic_DNA"/>
</dbReference>
<keyword evidence="6 9" id="KW-0326">Glycosidase</keyword>
<evidence type="ECO:0000256" key="1">
    <source>
        <dbReference type="ARBA" id="ARBA00022729"/>
    </source>
</evidence>
<dbReference type="PANTHER" id="PTHR34876">
    <property type="match status" value="1"/>
</dbReference>
<dbReference type="Proteomes" id="UP001501584">
    <property type="component" value="Unassembled WGS sequence"/>
</dbReference>
<evidence type="ECO:0000256" key="9">
    <source>
        <dbReference type="RuleBase" id="RU361186"/>
    </source>
</evidence>
<dbReference type="PRINTS" id="PR00733">
    <property type="entry name" value="GLHYDRLASE6"/>
</dbReference>
<proteinExistence type="inferred from homology"/>
<accession>A0ABP5SXN0</accession>
<dbReference type="InterPro" id="IPR012291">
    <property type="entry name" value="CBM2_carb-bd_dom_sf"/>
</dbReference>
<keyword evidence="4" id="KW-1015">Disulfide bond</keyword>
<dbReference type="PANTHER" id="PTHR34876:SF4">
    <property type="entry name" value="1,4-BETA-D-GLUCAN CELLOBIOHYDROLASE C-RELATED"/>
    <property type="match status" value="1"/>
</dbReference>
<dbReference type="Pfam" id="PF00553">
    <property type="entry name" value="CBM_2"/>
    <property type="match status" value="1"/>
</dbReference>
<evidence type="ECO:0000259" key="11">
    <source>
        <dbReference type="PROSITE" id="PS51173"/>
    </source>
</evidence>
<dbReference type="InterPro" id="IPR008965">
    <property type="entry name" value="CBM2/CBM3_carb-bd_dom_sf"/>
</dbReference>